<keyword evidence="2" id="KW-1185">Reference proteome</keyword>
<dbReference type="PANTHER" id="PTHR34144">
    <property type="entry name" value="CHROMOSOME 8, WHOLE GENOME SHOTGUN SEQUENCE"/>
    <property type="match status" value="1"/>
</dbReference>
<name>A0A2T6ZCS8_TUBBO</name>
<dbReference type="InterPro" id="IPR021047">
    <property type="entry name" value="Mannosyltransferase_CMT1"/>
</dbReference>
<dbReference type="PANTHER" id="PTHR34144:SF7">
    <property type="entry name" value="EXPORT PROTEIN (CAP59), PUTATIVE (AFU_ORTHOLOGUE AFUA_7G05020)-RELATED"/>
    <property type="match status" value="1"/>
</dbReference>
<dbReference type="Pfam" id="PF11735">
    <property type="entry name" value="CAP59_mtransfer"/>
    <property type="match status" value="1"/>
</dbReference>
<dbReference type="EMBL" id="NESQ01000392">
    <property type="protein sequence ID" value="PUU73283.1"/>
    <property type="molecule type" value="Genomic_DNA"/>
</dbReference>
<accession>A0A2T6ZCS8</accession>
<dbReference type="AlphaFoldDB" id="A0A2T6ZCS8"/>
<dbReference type="OrthoDB" id="262547at2759"/>
<evidence type="ECO:0000313" key="1">
    <source>
        <dbReference type="EMBL" id="PUU73283.1"/>
    </source>
</evidence>
<sequence length="119" mass="13771">MTSRRRIKFTKHPQRRILRHLFTRFPRQYQILRHFALRNINGRPTTSLPYPFFASGPSHEALLLNLPVPVCSCWHSMMAFDAALFLLPSNFRFSGMSDSLAEWHVVGSESCLIHYNAPG</sequence>
<protein>
    <submittedName>
        <fullName evidence="1">Uncharacterized protein</fullName>
    </submittedName>
</protein>
<gene>
    <name evidence="1" type="ORF">B9Z19DRAFT_1095425</name>
</gene>
<proteinExistence type="predicted"/>
<evidence type="ECO:0000313" key="2">
    <source>
        <dbReference type="Proteomes" id="UP000244722"/>
    </source>
</evidence>
<dbReference type="STRING" id="42251.A0A2T6ZCS8"/>
<reference evidence="1 2" key="1">
    <citation type="submission" date="2017-04" db="EMBL/GenBank/DDBJ databases">
        <title>Draft genome sequence of Tuber borchii Vittad., a whitish edible truffle.</title>
        <authorList>
            <consortium name="DOE Joint Genome Institute"/>
            <person name="Murat C."/>
            <person name="Kuo A."/>
            <person name="Barry K.W."/>
            <person name="Clum A."/>
            <person name="Dockter R.B."/>
            <person name="Fauchery L."/>
            <person name="Iotti M."/>
            <person name="Kohler A."/>
            <person name="Labutti K."/>
            <person name="Lindquist E.A."/>
            <person name="Lipzen A."/>
            <person name="Ohm R.A."/>
            <person name="Wang M."/>
            <person name="Grigoriev I.V."/>
            <person name="Zambonelli A."/>
            <person name="Martin F.M."/>
        </authorList>
    </citation>
    <scope>NUCLEOTIDE SEQUENCE [LARGE SCALE GENOMIC DNA]</scope>
    <source>
        <strain evidence="1 2">Tbo3840</strain>
    </source>
</reference>
<organism evidence="1 2">
    <name type="scientific">Tuber borchii</name>
    <name type="common">White truffle</name>
    <dbReference type="NCBI Taxonomy" id="42251"/>
    <lineage>
        <taxon>Eukaryota</taxon>
        <taxon>Fungi</taxon>
        <taxon>Dikarya</taxon>
        <taxon>Ascomycota</taxon>
        <taxon>Pezizomycotina</taxon>
        <taxon>Pezizomycetes</taxon>
        <taxon>Pezizales</taxon>
        <taxon>Tuberaceae</taxon>
        <taxon>Tuber</taxon>
    </lineage>
</organism>
<comment type="caution">
    <text evidence="1">The sequence shown here is derived from an EMBL/GenBank/DDBJ whole genome shotgun (WGS) entry which is preliminary data.</text>
</comment>
<dbReference type="Proteomes" id="UP000244722">
    <property type="component" value="Unassembled WGS sequence"/>
</dbReference>